<gene>
    <name evidence="2" type="ORF">BK123_04865</name>
</gene>
<proteinExistence type="predicted"/>
<reference evidence="2 3" key="1">
    <citation type="submission" date="2016-11" db="EMBL/GenBank/DDBJ databases">
        <title>Paenibacillus species isolates.</title>
        <authorList>
            <person name="Beno S.M."/>
        </authorList>
    </citation>
    <scope>NUCLEOTIDE SEQUENCE [LARGE SCALE GENOMIC DNA]</scope>
    <source>
        <strain evidence="2 3">FSL F4-0100</strain>
    </source>
</reference>
<dbReference type="EMBL" id="MRTF01000001">
    <property type="protein sequence ID" value="OME96910.1"/>
    <property type="molecule type" value="Genomic_DNA"/>
</dbReference>
<dbReference type="Pfam" id="PF00561">
    <property type="entry name" value="Abhydrolase_1"/>
    <property type="match status" value="1"/>
</dbReference>
<feature type="domain" description="AB hydrolase-1" evidence="1">
    <location>
        <begin position="22"/>
        <end position="138"/>
    </location>
</feature>
<dbReference type="STRING" id="1401.BK123_04865"/>
<protein>
    <recommendedName>
        <fullName evidence="1">AB hydrolase-1 domain-containing protein</fullName>
    </recommendedName>
</protein>
<dbReference type="InterPro" id="IPR000073">
    <property type="entry name" value="AB_hydrolase_1"/>
</dbReference>
<evidence type="ECO:0000259" key="1">
    <source>
        <dbReference type="Pfam" id="PF00561"/>
    </source>
</evidence>
<dbReference type="RefSeq" id="WP_076321248.1">
    <property type="nucleotide sequence ID" value="NZ_MRTF01000001.1"/>
</dbReference>
<dbReference type="AlphaFoldDB" id="A0A1R1B9Y6"/>
<evidence type="ECO:0000313" key="2">
    <source>
        <dbReference type="EMBL" id="OME96910.1"/>
    </source>
</evidence>
<dbReference type="PANTHER" id="PTHR43798">
    <property type="entry name" value="MONOACYLGLYCEROL LIPASE"/>
    <property type="match status" value="1"/>
</dbReference>
<dbReference type="PANTHER" id="PTHR43798:SF33">
    <property type="entry name" value="HYDROLASE, PUTATIVE (AFU_ORTHOLOGUE AFUA_2G14860)-RELATED"/>
    <property type="match status" value="1"/>
</dbReference>
<accession>A0A1R1B9Y6</accession>
<name>A0A1R1B9Y6_PAELA</name>
<sequence length="253" mass="28357">MYIKNGEITIHYETFGYHQGGPTLVLVFGFSMSIQDWVDFGYVDKLEKHFKLVAIEPRGHGRSSCPIDPSAYQLDFLVSDVRTVIEHLNLPKAVIWGYSLGAKIALALSESFSDKISGLVLGGCELHSFVDLSNDIVTDTLMLGGIAWRDLWQQLFEVPKNMAERLTQVNTNALLSLRKVEKDWPSLAGIPQKITSPVLLYAGELCFSRDDMRTMSRLFVNSELMEMKGANHFELMPAVDWIGDAVITHFAKA</sequence>
<dbReference type="SUPFAM" id="SSF53474">
    <property type="entry name" value="alpha/beta-Hydrolases"/>
    <property type="match status" value="1"/>
</dbReference>
<organism evidence="2 3">
    <name type="scientific">Paenibacillus lautus</name>
    <name type="common">Bacillus lautus</name>
    <dbReference type="NCBI Taxonomy" id="1401"/>
    <lineage>
        <taxon>Bacteria</taxon>
        <taxon>Bacillati</taxon>
        <taxon>Bacillota</taxon>
        <taxon>Bacilli</taxon>
        <taxon>Bacillales</taxon>
        <taxon>Paenibacillaceae</taxon>
        <taxon>Paenibacillus</taxon>
    </lineage>
</organism>
<dbReference type="Proteomes" id="UP000187074">
    <property type="component" value="Unassembled WGS sequence"/>
</dbReference>
<dbReference type="GO" id="GO:0016020">
    <property type="term" value="C:membrane"/>
    <property type="evidence" value="ECO:0007669"/>
    <property type="project" value="TreeGrafter"/>
</dbReference>
<comment type="caution">
    <text evidence="2">The sequence shown here is derived from an EMBL/GenBank/DDBJ whole genome shotgun (WGS) entry which is preliminary data.</text>
</comment>
<dbReference type="InterPro" id="IPR050266">
    <property type="entry name" value="AB_hydrolase_sf"/>
</dbReference>
<evidence type="ECO:0000313" key="3">
    <source>
        <dbReference type="Proteomes" id="UP000187074"/>
    </source>
</evidence>
<dbReference type="InterPro" id="IPR029058">
    <property type="entry name" value="AB_hydrolase_fold"/>
</dbReference>
<dbReference type="Gene3D" id="3.40.50.1820">
    <property type="entry name" value="alpha/beta hydrolase"/>
    <property type="match status" value="1"/>
</dbReference>